<evidence type="ECO:0008006" key="4">
    <source>
        <dbReference type="Google" id="ProtNLM"/>
    </source>
</evidence>
<evidence type="ECO:0000256" key="1">
    <source>
        <dbReference type="SAM" id="MobiDB-lite"/>
    </source>
</evidence>
<sequence length="331" mass="37666">MSMSAMNSTQDPDHDSHSICPTKDLMLRRLIRRRRGWKAHGVGGLPSLRDKSGVIRENSCVSSRQPKVNGQTDLGHTSSTQPSSNVRRFTSIVTPCLYGAYSNSLTNVAPGCRRQLYRLDHVFTLASWKQSFSQSISQIHSQPQAQAAMSTSCGKTIPKLKGDKNFELWEEAITDILTDRNLWGYVSGEIEMPHQLTFASIVGKELSEYYRYDSWVESEQLSTSKALFEELQARYKRNDDDETMKSWWEMSWDGSTDMSDFLDEWTKRLTKCLDAGFVISEVWQTHQLVWSVREEGNSEVDTWASQVLEEEQVSPLDVLLAELASITEDES</sequence>
<evidence type="ECO:0000313" key="3">
    <source>
        <dbReference type="Proteomes" id="UP001492380"/>
    </source>
</evidence>
<feature type="compositionally biased region" description="Polar residues" evidence="1">
    <location>
        <begin position="1"/>
        <end position="10"/>
    </location>
</feature>
<dbReference type="Proteomes" id="UP001492380">
    <property type="component" value="Unassembled WGS sequence"/>
</dbReference>
<dbReference type="EMBL" id="JBBWRZ010000002">
    <property type="protein sequence ID" value="KAK8243825.1"/>
    <property type="molecule type" value="Genomic_DNA"/>
</dbReference>
<protein>
    <recommendedName>
        <fullName evidence="4">Retrotransposon Copia-like N-terminal domain-containing protein</fullName>
    </recommendedName>
</protein>
<gene>
    <name evidence="2" type="ORF">HDK90DRAFT_546118</name>
</gene>
<proteinExistence type="predicted"/>
<name>A0ABR1YZ62_9PEZI</name>
<organism evidence="2 3">
    <name type="scientific">Phyllosticta capitalensis</name>
    <dbReference type="NCBI Taxonomy" id="121624"/>
    <lineage>
        <taxon>Eukaryota</taxon>
        <taxon>Fungi</taxon>
        <taxon>Dikarya</taxon>
        <taxon>Ascomycota</taxon>
        <taxon>Pezizomycotina</taxon>
        <taxon>Dothideomycetes</taxon>
        <taxon>Dothideomycetes incertae sedis</taxon>
        <taxon>Botryosphaeriales</taxon>
        <taxon>Phyllostictaceae</taxon>
        <taxon>Phyllosticta</taxon>
    </lineage>
</organism>
<evidence type="ECO:0000313" key="2">
    <source>
        <dbReference type="EMBL" id="KAK8243825.1"/>
    </source>
</evidence>
<feature type="compositionally biased region" description="Polar residues" evidence="1">
    <location>
        <begin position="59"/>
        <end position="85"/>
    </location>
</feature>
<keyword evidence="3" id="KW-1185">Reference proteome</keyword>
<comment type="caution">
    <text evidence="2">The sequence shown here is derived from an EMBL/GenBank/DDBJ whole genome shotgun (WGS) entry which is preliminary data.</text>
</comment>
<feature type="region of interest" description="Disordered" evidence="1">
    <location>
        <begin position="56"/>
        <end position="85"/>
    </location>
</feature>
<accession>A0ABR1YZ62</accession>
<feature type="region of interest" description="Disordered" evidence="1">
    <location>
        <begin position="1"/>
        <end position="20"/>
    </location>
</feature>
<reference evidence="2 3" key="1">
    <citation type="submission" date="2024-04" db="EMBL/GenBank/DDBJ databases">
        <title>Phyllosticta paracitricarpa is synonymous to the EU quarantine fungus P. citricarpa based on phylogenomic analyses.</title>
        <authorList>
            <consortium name="Lawrence Berkeley National Laboratory"/>
            <person name="Van Ingen-Buijs V.A."/>
            <person name="Van Westerhoven A.C."/>
            <person name="Haridas S."/>
            <person name="Skiadas P."/>
            <person name="Martin F."/>
            <person name="Groenewald J.Z."/>
            <person name="Crous P.W."/>
            <person name="Seidl M.F."/>
        </authorList>
    </citation>
    <scope>NUCLEOTIDE SEQUENCE [LARGE SCALE GENOMIC DNA]</scope>
    <source>
        <strain evidence="2 3">CBS 123374</strain>
    </source>
</reference>